<evidence type="ECO:0008006" key="3">
    <source>
        <dbReference type="Google" id="ProtNLM"/>
    </source>
</evidence>
<dbReference type="KEGG" id="mrd:Mrad2831_4751"/>
<evidence type="ECO:0000313" key="2">
    <source>
        <dbReference type="Proteomes" id="UP000006589"/>
    </source>
</evidence>
<protein>
    <recommendedName>
        <fullName evidence="3">TnsA endonuclease-like protein</fullName>
    </recommendedName>
</protein>
<dbReference type="GeneID" id="6140819"/>
<dbReference type="HOGENOM" id="CLU_099347_0_0_5"/>
<gene>
    <name evidence="1" type="ordered locus">Mrad2831_4751</name>
</gene>
<name>B1M753_METRJ</name>
<dbReference type="Proteomes" id="UP000006589">
    <property type="component" value="Chromosome"/>
</dbReference>
<sequence length="230" mass="25688">MTIERSPDDWESPAESLADRFPTKFRSKASTQGVLVTTGLRPRQIFWDSLGEFGTLASVLARRDIVEVREQQQALYRDAEGVVRRHFFDFVVTFDDGTRRALAYKPRDRAEKVGFIDFLTDLAERISPEIADEIVPLTEFDLPRATVQNAILIHDCQRDPPDDNDEAVLASLADFVGHVSIADLRDATGLGGDAYRAIIRLIGSGEIVMQGTARIGGQTLIRLANREDTR</sequence>
<dbReference type="EMBL" id="CP001001">
    <property type="protein sequence ID" value="ACB26712.1"/>
    <property type="molecule type" value="Genomic_DNA"/>
</dbReference>
<dbReference type="STRING" id="426355.Mrad2831_4751"/>
<dbReference type="eggNOG" id="ENOG50332IR">
    <property type="taxonomic scope" value="Bacteria"/>
</dbReference>
<accession>B1M753</accession>
<dbReference type="RefSeq" id="WP_012321663.1">
    <property type="nucleotide sequence ID" value="NC_010505.1"/>
</dbReference>
<proteinExistence type="predicted"/>
<evidence type="ECO:0000313" key="1">
    <source>
        <dbReference type="EMBL" id="ACB26712.1"/>
    </source>
</evidence>
<dbReference type="PATRIC" id="fig|426355.14.peg.4821"/>
<reference evidence="1 2" key="1">
    <citation type="submission" date="2008-03" db="EMBL/GenBank/DDBJ databases">
        <title>Complete sequence of chromosome of Methylobacterium radiotolerans JCM 2831.</title>
        <authorList>
            <consortium name="US DOE Joint Genome Institute"/>
            <person name="Copeland A."/>
            <person name="Lucas S."/>
            <person name="Lapidus A."/>
            <person name="Glavina del Rio T."/>
            <person name="Dalin E."/>
            <person name="Tice H."/>
            <person name="Bruce D."/>
            <person name="Goodwin L."/>
            <person name="Pitluck S."/>
            <person name="Kiss H."/>
            <person name="Brettin T."/>
            <person name="Detter J.C."/>
            <person name="Han C."/>
            <person name="Kuske C.R."/>
            <person name="Schmutz J."/>
            <person name="Larimer F."/>
            <person name="Land M."/>
            <person name="Hauser L."/>
            <person name="Kyrpides N."/>
            <person name="Mikhailova N."/>
            <person name="Marx C.J."/>
            <person name="Richardson P."/>
        </authorList>
    </citation>
    <scope>NUCLEOTIDE SEQUENCE [LARGE SCALE GENOMIC DNA]</scope>
    <source>
        <strain evidence="2">ATCC 27329 / DSM 1819 / JCM 2831 / NBRC 15690 / NCIMB 10815 / 0-1</strain>
    </source>
</reference>
<dbReference type="AlphaFoldDB" id="B1M753"/>
<organism evidence="1 2">
    <name type="scientific">Methylobacterium radiotolerans (strain ATCC 27329 / DSM 1819 / JCM 2831 / NBRC 15690 / NCIMB 10815 / 0-1)</name>
    <dbReference type="NCBI Taxonomy" id="426355"/>
    <lineage>
        <taxon>Bacteria</taxon>
        <taxon>Pseudomonadati</taxon>
        <taxon>Pseudomonadota</taxon>
        <taxon>Alphaproteobacteria</taxon>
        <taxon>Hyphomicrobiales</taxon>
        <taxon>Methylobacteriaceae</taxon>
        <taxon>Methylobacterium</taxon>
    </lineage>
</organism>